<dbReference type="InterPro" id="IPR041698">
    <property type="entry name" value="Methyltransf_25"/>
</dbReference>
<dbReference type="PROSITE" id="PS51678">
    <property type="entry name" value="SAM_MT_PRMT"/>
    <property type="match status" value="2"/>
</dbReference>
<evidence type="ECO:0000256" key="1">
    <source>
        <dbReference type="ARBA" id="ARBA00022691"/>
    </source>
</evidence>
<feature type="domain" description="Methyltransferase" evidence="5">
    <location>
        <begin position="617"/>
        <end position="673"/>
    </location>
</feature>
<keyword evidence="3" id="KW-0808">Transferase</keyword>
<evidence type="ECO:0000313" key="6">
    <source>
        <dbReference type="EMBL" id="KAK9815442.1"/>
    </source>
</evidence>
<dbReference type="PANTHER" id="PTHR11006">
    <property type="entry name" value="PROTEIN ARGININE N-METHYLTRANSFERASE"/>
    <property type="match status" value="1"/>
</dbReference>
<dbReference type="EMBL" id="JALJOR010000006">
    <property type="protein sequence ID" value="KAK9815442.1"/>
    <property type="molecule type" value="Genomic_DNA"/>
</dbReference>
<dbReference type="Gene3D" id="1.25.40.10">
    <property type="entry name" value="Tetratricopeptide repeat domain"/>
    <property type="match status" value="1"/>
</dbReference>
<dbReference type="GO" id="GO:0016274">
    <property type="term" value="F:protein-arginine N-methyltransferase activity"/>
    <property type="evidence" value="ECO:0007669"/>
    <property type="project" value="InterPro"/>
</dbReference>
<dbReference type="InterPro" id="IPR029063">
    <property type="entry name" value="SAM-dependent_MTases_sf"/>
</dbReference>
<dbReference type="AlphaFoldDB" id="A0AAW1Q4W2"/>
<dbReference type="Proteomes" id="UP001489004">
    <property type="component" value="Unassembled WGS sequence"/>
</dbReference>
<feature type="region of interest" description="Disordered" evidence="4">
    <location>
        <begin position="1"/>
        <end position="29"/>
    </location>
</feature>
<evidence type="ECO:0000256" key="4">
    <source>
        <dbReference type="SAM" id="MobiDB-lite"/>
    </source>
</evidence>
<keyword evidence="7" id="KW-1185">Reference proteome</keyword>
<reference evidence="6 7" key="1">
    <citation type="journal article" date="2024" name="Nat. Commun.">
        <title>Phylogenomics reveals the evolutionary origins of lichenization in chlorophyte algae.</title>
        <authorList>
            <person name="Puginier C."/>
            <person name="Libourel C."/>
            <person name="Otte J."/>
            <person name="Skaloud P."/>
            <person name="Haon M."/>
            <person name="Grisel S."/>
            <person name="Petersen M."/>
            <person name="Berrin J.G."/>
            <person name="Delaux P.M."/>
            <person name="Dal Grande F."/>
            <person name="Keller J."/>
        </authorList>
    </citation>
    <scope>NUCLEOTIDE SEQUENCE [LARGE SCALE GENOMIC DNA]</scope>
    <source>
        <strain evidence="6 7">SAG 2043</strain>
    </source>
</reference>
<gene>
    <name evidence="6" type="ORF">WJX72_003717</name>
</gene>
<dbReference type="CDD" id="cd02440">
    <property type="entry name" value="AdoMet_MTases"/>
    <property type="match status" value="1"/>
</dbReference>
<dbReference type="GO" id="GO:0032259">
    <property type="term" value="P:methylation"/>
    <property type="evidence" value="ECO:0007669"/>
    <property type="project" value="UniProtKB-KW"/>
</dbReference>
<dbReference type="InterPro" id="IPR011990">
    <property type="entry name" value="TPR-like_helical_dom_sf"/>
</dbReference>
<dbReference type="GO" id="GO:0042054">
    <property type="term" value="F:histone methyltransferase activity"/>
    <property type="evidence" value="ECO:0007669"/>
    <property type="project" value="TreeGrafter"/>
</dbReference>
<name>A0AAW1Q4W2_9CHLO</name>
<dbReference type="PANTHER" id="PTHR11006:SF4">
    <property type="entry name" value="PROTEIN ARGININE N-METHYLTRANSFERASE 7"/>
    <property type="match status" value="1"/>
</dbReference>
<comment type="caution">
    <text evidence="6">The sequence shown here is derived from an EMBL/GenBank/DDBJ whole genome shotgun (WGS) entry which is preliminary data.</text>
</comment>
<proteinExistence type="predicted"/>
<evidence type="ECO:0000256" key="2">
    <source>
        <dbReference type="PROSITE-ProRule" id="PRU00339"/>
    </source>
</evidence>
<organism evidence="6 7">
    <name type="scientific">[Myrmecia] bisecta</name>
    <dbReference type="NCBI Taxonomy" id="41462"/>
    <lineage>
        <taxon>Eukaryota</taxon>
        <taxon>Viridiplantae</taxon>
        <taxon>Chlorophyta</taxon>
        <taxon>core chlorophytes</taxon>
        <taxon>Trebouxiophyceae</taxon>
        <taxon>Trebouxiales</taxon>
        <taxon>Trebouxiaceae</taxon>
        <taxon>Myrmecia</taxon>
    </lineage>
</organism>
<dbReference type="SUPFAM" id="SSF48452">
    <property type="entry name" value="TPR-like"/>
    <property type="match status" value="1"/>
</dbReference>
<dbReference type="InterPro" id="IPR019734">
    <property type="entry name" value="TPR_rpt"/>
</dbReference>
<keyword evidence="1 3" id="KW-0949">S-adenosyl-L-methionine</keyword>
<evidence type="ECO:0000313" key="7">
    <source>
        <dbReference type="Proteomes" id="UP001489004"/>
    </source>
</evidence>
<dbReference type="Gene3D" id="2.70.160.11">
    <property type="entry name" value="Hnrnp arginine n-methyltransferase1"/>
    <property type="match status" value="2"/>
</dbReference>
<keyword evidence="2" id="KW-0802">TPR repeat</keyword>
<sequence>MVATTSTASDRAVCGQADPDQESGGHAHPKVIDKVATPGAVEQISAIRAQVKAATDAALLADADYRRMPLSQLNKAAAALQKLGDNVGAVAAYGRLFRKVQEMNLCHAELHVCHSNRAAAYLKLGLFEEALWDAECARKLAQDALKRSPQAFAGFVRTYQRKGAALIGLGRHREAATVLDEGLTLDPFNFDMKLALEEATRGIFKDLLDGKGKETLSLQYVEPKQRITYHPYSAPLHKIKTDDMLPLQLLSPFQAESDHHVRDTYNYMTVQTDVRMPKRQFHYLNDSARQDAYERAITAAVDRIRSEDKDCRVLNLGAGAGLHAMMALRAGAYHVTAAERWLYLSLACKESLVANGFTDQQFKVVYKRPTDLALLDDVPICCNLLICDILDDGLLSSGIIPAVRHALDNLLASECIVLPASATVYVQAVEFPDREVCGLKMGAINRHRWHPAYTSGTPLAPGMYSPLSEPVEAWHFDMLSPPEESERKTLDLTFVRGGVFGGVVFWYKLRLFDGIELSTGPEAVAAGLTTLRPAVQYLPGTMRVESGNVLPLLASHNTVRMRFDMEQAEYMHLAKPDASFPANHFSMLVDEGRNKAYLAAIERAVNRRKAEDGEAHVLDLGCGTGLFAMMAAKAGADSVVACDLHESLCHVARKAVAANGLSERVSVVERDIGLLERGREVRRLGANIAVADFFDAGLLGNNFTYLLELAKKNVLQPNATVVPGAATLYCMGVEALTKDVAGFDFSAFNKYRWDKDCEACLLDEMPHRPLTKPAKVFEYFFDGLRKGRGRENIVKLETTATGTMNAIAFWFDLHLDDEQTITTAPSYIAVHGRLKGGDEAQAQDQDIMLHHEAKAEASAPGSAGFVGVEAFCGAKPGYYFSLGLRGLGYYSVPTQDTADQQAEQAPQDQRPQQHYWGQALQYLERSAYVIPGKKITLLAKRDGGQVRFNLRAGVGTYVDKAPWKIEWGGGSSVENPHYQRVHYCELLVREFLQRVRCKRFPSIEKDMKMVLAHCGSLFLDPAALAEVYHEMVVLEKIHGHPQFCPGASLEAMTSPALRLH</sequence>
<protein>
    <recommendedName>
        <fullName evidence="5">Methyltransferase domain-containing protein</fullName>
    </recommendedName>
</protein>
<accession>A0AAW1Q4W2</accession>
<dbReference type="PROSITE" id="PS50005">
    <property type="entry name" value="TPR"/>
    <property type="match status" value="1"/>
</dbReference>
<evidence type="ECO:0000256" key="3">
    <source>
        <dbReference type="PROSITE-ProRule" id="PRU01015"/>
    </source>
</evidence>
<evidence type="ECO:0000259" key="5">
    <source>
        <dbReference type="Pfam" id="PF13649"/>
    </source>
</evidence>
<dbReference type="InterPro" id="IPR025799">
    <property type="entry name" value="Arg_MeTrfase"/>
</dbReference>
<dbReference type="SUPFAM" id="SSF53335">
    <property type="entry name" value="S-adenosyl-L-methionine-dependent methyltransferases"/>
    <property type="match status" value="2"/>
</dbReference>
<feature type="repeat" description="TPR" evidence="2">
    <location>
        <begin position="156"/>
        <end position="189"/>
    </location>
</feature>
<dbReference type="Gene3D" id="3.40.50.150">
    <property type="entry name" value="Vaccinia Virus protein VP39"/>
    <property type="match status" value="2"/>
</dbReference>
<dbReference type="Pfam" id="PF13649">
    <property type="entry name" value="Methyltransf_25"/>
    <property type="match status" value="1"/>
</dbReference>
<keyword evidence="3" id="KW-0489">Methyltransferase</keyword>
<dbReference type="SMART" id="SM00028">
    <property type="entry name" value="TPR"/>
    <property type="match status" value="2"/>
</dbReference>